<gene>
    <name evidence="2" type="ORF">A3E89_01685</name>
</gene>
<evidence type="ECO:0000256" key="1">
    <source>
        <dbReference type="SAM" id="Phobius"/>
    </source>
</evidence>
<comment type="caution">
    <text evidence="2">The sequence shown here is derived from an EMBL/GenBank/DDBJ whole genome shotgun (WGS) entry which is preliminary data.</text>
</comment>
<feature type="transmembrane region" description="Helical" evidence="1">
    <location>
        <begin position="6"/>
        <end position="22"/>
    </location>
</feature>
<evidence type="ECO:0000313" key="3">
    <source>
        <dbReference type="Proteomes" id="UP000185891"/>
    </source>
</evidence>
<evidence type="ECO:0000313" key="2">
    <source>
        <dbReference type="EMBL" id="OGD68372.1"/>
    </source>
</evidence>
<sequence>MKNTYIILFIAFVVIVGGYFVYKNQDFTNEIKEMETENERPTGGFFSDILNFGFDYPSGPDGYVLENSENNDTNPDFVRSFVLMRSDDKNNIDKIPVGGEWPPMITILVLKNPENKTPAIWAEANKNYSNINLKTGDVVDFTIDGNSAIRYTADGLYMSDNVVVASGENIFVISGAYMDQESEIYKDFSTILSTVTFKGEIQTEQ</sequence>
<reference evidence="2 3" key="1">
    <citation type="journal article" date="2016" name="Nat. Commun.">
        <title>Thousands of microbial genomes shed light on interconnected biogeochemical processes in an aquifer system.</title>
        <authorList>
            <person name="Anantharaman K."/>
            <person name="Brown C.T."/>
            <person name="Hug L.A."/>
            <person name="Sharon I."/>
            <person name="Castelle C.J."/>
            <person name="Probst A.J."/>
            <person name="Thomas B.C."/>
            <person name="Singh A."/>
            <person name="Wilkins M.J."/>
            <person name="Karaoz U."/>
            <person name="Brodie E.L."/>
            <person name="Williams K.H."/>
            <person name="Hubbard S.S."/>
            <person name="Banfield J.F."/>
        </authorList>
    </citation>
    <scope>NUCLEOTIDE SEQUENCE [LARGE SCALE GENOMIC DNA]</scope>
</reference>
<keyword evidence="1" id="KW-0472">Membrane</keyword>
<organism evidence="2 3">
    <name type="scientific">Candidatus Campbellbacteria bacterium RIFCSPHIGHO2_12_FULL_35_10</name>
    <dbReference type="NCBI Taxonomy" id="1797578"/>
    <lineage>
        <taxon>Bacteria</taxon>
        <taxon>Candidatus Campbelliibacteriota</taxon>
    </lineage>
</organism>
<keyword evidence="1" id="KW-1133">Transmembrane helix</keyword>
<keyword evidence="1" id="KW-0812">Transmembrane</keyword>
<name>A0A1F5ELU8_9BACT</name>
<proteinExistence type="predicted"/>
<dbReference type="AlphaFoldDB" id="A0A1F5ELU8"/>
<dbReference type="Proteomes" id="UP000185891">
    <property type="component" value="Unassembled WGS sequence"/>
</dbReference>
<accession>A0A1F5ELU8</accession>
<dbReference type="EMBL" id="MFAA01000037">
    <property type="protein sequence ID" value="OGD68372.1"/>
    <property type="molecule type" value="Genomic_DNA"/>
</dbReference>
<protein>
    <submittedName>
        <fullName evidence="2">Uncharacterized protein</fullName>
    </submittedName>
</protein>